<name>A0ABS8XEE0_9BURK</name>
<organism evidence="8 9">
    <name type="scientific">Pelomonas caseinilytica</name>
    <dbReference type="NCBI Taxonomy" id="2906763"/>
    <lineage>
        <taxon>Bacteria</taxon>
        <taxon>Pseudomonadati</taxon>
        <taxon>Pseudomonadota</taxon>
        <taxon>Betaproteobacteria</taxon>
        <taxon>Burkholderiales</taxon>
        <taxon>Sphaerotilaceae</taxon>
        <taxon>Roseateles</taxon>
    </lineage>
</organism>
<reference evidence="8 9" key="1">
    <citation type="submission" date="2021-12" db="EMBL/GenBank/DDBJ databases">
        <title>Genome seq of p7.</title>
        <authorList>
            <person name="Seo T."/>
        </authorList>
    </citation>
    <scope>NUCLEOTIDE SEQUENCE [LARGE SCALE GENOMIC DNA]</scope>
    <source>
        <strain evidence="8 9">P7</strain>
    </source>
</reference>
<protein>
    <submittedName>
        <fullName evidence="8">Acyl-CoA dehydrogenase family protein</fullName>
    </submittedName>
</protein>
<dbReference type="Pfam" id="PF00441">
    <property type="entry name" value="Acyl-CoA_dh_1"/>
    <property type="match status" value="1"/>
</dbReference>
<dbReference type="CDD" id="cd00567">
    <property type="entry name" value="ACAD"/>
    <property type="match status" value="1"/>
</dbReference>
<keyword evidence="9" id="KW-1185">Reference proteome</keyword>
<dbReference type="RefSeq" id="WP_233393803.1">
    <property type="nucleotide sequence ID" value="NZ_JAJTWT010000008.1"/>
</dbReference>
<dbReference type="Gene3D" id="2.40.110.10">
    <property type="entry name" value="Butyryl-CoA Dehydrogenase, subunit A, domain 2"/>
    <property type="match status" value="1"/>
</dbReference>
<evidence type="ECO:0000256" key="5">
    <source>
        <dbReference type="ARBA" id="ARBA00023002"/>
    </source>
</evidence>
<dbReference type="Gene3D" id="1.10.540.10">
    <property type="entry name" value="Acyl-CoA dehydrogenase/oxidase, N-terminal domain"/>
    <property type="match status" value="1"/>
</dbReference>
<dbReference type="InterPro" id="IPR037069">
    <property type="entry name" value="AcylCoA_DH/ox_N_sf"/>
</dbReference>
<comment type="cofactor">
    <cofactor evidence="1">
        <name>FAD</name>
        <dbReference type="ChEBI" id="CHEBI:57692"/>
    </cofactor>
</comment>
<sequence>MDFDFTEDQQALRDAVRRFVDKDYSFERRSQIERSGGFDRAAWEGLAGLGLTALAVPEAHGGLGFGAVEGMVVMEELGRGLVLEPLAQGALIAPALLQRAPDDLQAAWLPRMAAGEALVVLAHQEARSRYRLQQVATRVVDGKLTGVKSLVPAGDVADAFIVPARVAGSDDAPHGVALYLVERAAAGVHTRPYSLYDGSRAAEVHFKDTPAQLIAGPDQGLALLELAADIGIAAQAAEAVGAMERYLEMTVDYLNTRKQFGVAIASFQALRHRTADVKMQLELARSMSYYATLRLGDVAAVRRRAVSQAKVQLGQSMRFVGQQCTQMHGGIGVTDEYAGSHYFKRLTVMEMQWGDTLHHLGEVSARMQDTAGVFA</sequence>
<dbReference type="InterPro" id="IPR013786">
    <property type="entry name" value="AcylCoA_DH/ox_N"/>
</dbReference>
<dbReference type="EMBL" id="JAJTWT010000008">
    <property type="protein sequence ID" value="MCE4539284.1"/>
    <property type="molecule type" value="Genomic_DNA"/>
</dbReference>
<dbReference type="SUPFAM" id="SSF56645">
    <property type="entry name" value="Acyl-CoA dehydrogenase NM domain-like"/>
    <property type="match status" value="1"/>
</dbReference>
<keyword evidence="3" id="KW-0285">Flavoprotein</keyword>
<dbReference type="InterPro" id="IPR046373">
    <property type="entry name" value="Acyl-CoA_Oxase/DH_mid-dom_sf"/>
</dbReference>
<feature type="domain" description="Acyl-CoA dehydrogenase/oxidase N-terminal" evidence="7">
    <location>
        <begin position="6"/>
        <end position="116"/>
    </location>
</feature>
<keyword evidence="4" id="KW-0274">FAD</keyword>
<comment type="caution">
    <text evidence="8">The sequence shown here is derived from an EMBL/GenBank/DDBJ whole genome shotgun (WGS) entry which is preliminary data.</text>
</comment>
<evidence type="ECO:0000259" key="7">
    <source>
        <dbReference type="Pfam" id="PF02771"/>
    </source>
</evidence>
<dbReference type="Pfam" id="PF02771">
    <property type="entry name" value="Acyl-CoA_dh_N"/>
    <property type="match status" value="1"/>
</dbReference>
<dbReference type="SUPFAM" id="SSF47203">
    <property type="entry name" value="Acyl-CoA dehydrogenase C-terminal domain-like"/>
    <property type="match status" value="1"/>
</dbReference>
<accession>A0ABS8XEE0</accession>
<proteinExistence type="inferred from homology"/>
<feature type="domain" description="Acyl-CoA dehydrogenase/oxidase C-terminal" evidence="6">
    <location>
        <begin position="220"/>
        <end position="361"/>
    </location>
</feature>
<evidence type="ECO:0000313" key="9">
    <source>
        <dbReference type="Proteomes" id="UP001201463"/>
    </source>
</evidence>
<comment type="similarity">
    <text evidence="2">Belongs to the acyl-CoA dehydrogenase family.</text>
</comment>
<evidence type="ECO:0000313" key="8">
    <source>
        <dbReference type="EMBL" id="MCE4539284.1"/>
    </source>
</evidence>
<evidence type="ECO:0000256" key="4">
    <source>
        <dbReference type="ARBA" id="ARBA00022827"/>
    </source>
</evidence>
<dbReference type="PANTHER" id="PTHR43884:SF20">
    <property type="entry name" value="ACYL-COA DEHYDROGENASE FADE28"/>
    <property type="match status" value="1"/>
</dbReference>
<keyword evidence="5" id="KW-0560">Oxidoreductase</keyword>
<dbReference type="InterPro" id="IPR009075">
    <property type="entry name" value="AcylCo_DH/oxidase_C"/>
</dbReference>
<dbReference type="InterPro" id="IPR009100">
    <property type="entry name" value="AcylCoA_DH/oxidase_NM_dom_sf"/>
</dbReference>
<evidence type="ECO:0000256" key="1">
    <source>
        <dbReference type="ARBA" id="ARBA00001974"/>
    </source>
</evidence>
<dbReference type="Proteomes" id="UP001201463">
    <property type="component" value="Unassembled WGS sequence"/>
</dbReference>
<evidence type="ECO:0000256" key="2">
    <source>
        <dbReference type="ARBA" id="ARBA00009347"/>
    </source>
</evidence>
<gene>
    <name evidence="8" type="ORF">LXT12_18695</name>
</gene>
<evidence type="ECO:0000259" key="6">
    <source>
        <dbReference type="Pfam" id="PF00441"/>
    </source>
</evidence>
<dbReference type="InterPro" id="IPR036250">
    <property type="entry name" value="AcylCo_DH-like_C"/>
</dbReference>
<evidence type="ECO:0000256" key="3">
    <source>
        <dbReference type="ARBA" id="ARBA00022630"/>
    </source>
</evidence>
<dbReference type="PANTHER" id="PTHR43884">
    <property type="entry name" value="ACYL-COA DEHYDROGENASE"/>
    <property type="match status" value="1"/>
</dbReference>
<dbReference type="Gene3D" id="1.20.140.10">
    <property type="entry name" value="Butyryl-CoA Dehydrogenase, subunit A, domain 3"/>
    <property type="match status" value="1"/>
</dbReference>